<dbReference type="Proteomes" id="UP000555448">
    <property type="component" value="Unassembled WGS sequence"/>
</dbReference>
<feature type="domain" description="VOC" evidence="1">
    <location>
        <begin position="7"/>
        <end position="127"/>
    </location>
</feature>
<keyword evidence="3" id="KW-1185">Reference proteome</keyword>
<dbReference type="InterPro" id="IPR004360">
    <property type="entry name" value="Glyas_Fos-R_dOase_dom"/>
</dbReference>
<dbReference type="GO" id="GO:0016829">
    <property type="term" value="F:lyase activity"/>
    <property type="evidence" value="ECO:0007669"/>
    <property type="project" value="UniProtKB-KW"/>
</dbReference>
<gene>
    <name evidence="2" type="ORF">HNO88_002364</name>
</gene>
<dbReference type="Gene3D" id="3.10.180.10">
    <property type="entry name" value="2,3-Dihydroxybiphenyl 1,2-Dioxygenase, domain 1"/>
    <property type="match status" value="2"/>
</dbReference>
<dbReference type="CDD" id="cd07247">
    <property type="entry name" value="SgaA_N_like"/>
    <property type="match status" value="2"/>
</dbReference>
<dbReference type="InterPro" id="IPR029068">
    <property type="entry name" value="Glyas_Bleomycin-R_OHBP_Dase"/>
</dbReference>
<proteinExistence type="predicted"/>
<reference evidence="2 3" key="1">
    <citation type="submission" date="2020-08" db="EMBL/GenBank/DDBJ databases">
        <title>Functional genomics of gut bacteria from endangered species of beetles.</title>
        <authorList>
            <person name="Carlos-Shanley C."/>
        </authorList>
    </citation>
    <scope>NUCLEOTIDE SEQUENCE [LARGE SCALE GENOMIC DNA]</scope>
    <source>
        <strain evidence="2 3">S00245</strain>
    </source>
</reference>
<dbReference type="InterPro" id="IPR037523">
    <property type="entry name" value="VOC_core"/>
</dbReference>
<dbReference type="SUPFAM" id="SSF54593">
    <property type="entry name" value="Glyoxalase/Bleomycin resistance protein/Dihydroxybiphenyl dioxygenase"/>
    <property type="match status" value="2"/>
</dbReference>
<organism evidence="2 3">
    <name type="scientific">Novosphingobium chloroacetimidivorans</name>
    <dbReference type="NCBI Taxonomy" id="1428314"/>
    <lineage>
        <taxon>Bacteria</taxon>
        <taxon>Pseudomonadati</taxon>
        <taxon>Pseudomonadota</taxon>
        <taxon>Alphaproteobacteria</taxon>
        <taxon>Sphingomonadales</taxon>
        <taxon>Sphingomonadaceae</taxon>
        <taxon>Novosphingobium</taxon>
    </lineage>
</organism>
<dbReference type="PANTHER" id="PTHR33993">
    <property type="entry name" value="GLYOXALASE-RELATED"/>
    <property type="match status" value="1"/>
</dbReference>
<dbReference type="PANTHER" id="PTHR33993:SF14">
    <property type="entry name" value="GB|AAF24581.1"/>
    <property type="match status" value="1"/>
</dbReference>
<sequence>MGNAAGSFIWYELMTSDAAGAAAFYGPVVGWKIAAHSDPAAGGVDYRMIVRDDGGMAGGVLTLPPEMLAGGAQPCWMPYFHAPDVDAQVAAIEAQGGKVQMPATDLPVGRIAMVADPQGVPIYLMNPTPPAGSPEASSDVFDEAAAQRVRWNELSSPDLDASLKFYGEQFGFTFDERMPMGPMGDYCFIGHHGRTLGGIMQRQDPQQPAAWLLYFGVPSIAEAKRTVEAQGGQIVMGPMEVPGGEWVVVGIDPQGAMFGLVGAQGA</sequence>
<accession>A0A7W7KBK3</accession>
<dbReference type="AlphaFoldDB" id="A0A7W7KBK3"/>
<evidence type="ECO:0000259" key="1">
    <source>
        <dbReference type="PROSITE" id="PS51819"/>
    </source>
</evidence>
<keyword evidence="2" id="KW-0456">Lyase</keyword>
<feature type="domain" description="VOC" evidence="1">
    <location>
        <begin position="148"/>
        <end position="263"/>
    </location>
</feature>
<evidence type="ECO:0000313" key="3">
    <source>
        <dbReference type="Proteomes" id="UP000555448"/>
    </source>
</evidence>
<dbReference type="Pfam" id="PF00903">
    <property type="entry name" value="Glyoxalase"/>
    <property type="match status" value="2"/>
</dbReference>
<protein>
    <submittedName>
        <fullName evidence="2">Putative enzyme related to lactoylglutathione lyase</fullName>
    </submittedName>
</protein>
<dbReference type="EMBL" id="JACHLR010000009">
    <property type="protein sequence ID" value="MBB4859038.1"/>
    <property type="molecule type" value="Genomic_DNA"/>
</dbReference>
<dbReference type="PROSITE" id="PS51819">
    <property type="entry name" value="VOC"/>
    <property type="match status" value="2"/>
</dbReference>
<dbReference type="InterPro" id="IPR052164">
    <property type="entry name" value="Anthracycline_SecMetBiosynth"/>
</dbReference>
<comment type="caution">
    <text evidence="2">The sequence shown here is derived from an EMBL/GenBank/DDBJ whole genome shotgun (WGS) entry which is preliminary data.</text>
</comment>
<dbReference type="RefSeq" id="WP_184245268.1">
    <property type="nucleotide sequence ID" value="NZ_JACHLR010000009.1"/>
</dbReference>
<evidence type="ECO:0000313" key="2">
    <source>
        <dbReference type="EMBL" id="MBB4859038.1"/>
    </source>
</evidence>
<name>A0A7W7KBK3_9SPHN</name>